<dbReference type="SMART" id="SM00065">
    <property type="entry name" value="GAF"/>
    <property type="match status" value="1"/>
</dbReference>
<evidence type="ECO:0000313" key="14">
    <source>
        <dbReference type="Proteomes" id="UP000779508"/>
    </source>
</evidence>
<sequence length="556" mass="60947">MEIFKIALDLVNSLSLMFVITFLLSKTNSFKNLVLNKQNTFYNKIFLTIIFGLFGIFGTYYGFPIDGAIANSRAIGVVVAGLLGGPVVGIGSGLIAGIHRWAIDIGGFTAFACMLSTICEGIIGSIAYKYKNKVKRKWLLGFYITVVAEILQMSIVAIVVKPYASAIKLVGKIAIPMTLVNSVGVALFIILLESIYKEQQREAAAQSELALKIADKTLPILRNGINRETALATCNIIYSIAKVDAVAITEGSEILAHVGIGSDHHLPGEMIKTSATKTVLETEKSIIVENHNKIGCQNKSCKLKSAIIVPLAKKDRVIGVLKIYKTKENGISDVDVQLAEGLAKLFSTQIELAEIDYNAKLLSKAELKALQAQINPHFLFNALNTIVSMCRINPEIARKLLINLGNFLREGFKENNDIVDIDNEIKHVEAYLEIEQARFGDKLKVVYDINTDNFQIPHLILQPLVENAVKHGIYPKKEGGTIAIAVKDGGDCYNIKIEDNGVGFDRPFEKPTNHGIGINNIDKRLKSIYGSDYGLKIESKKSLGTKVLVNIPKRSA</sequence>
<evidence type="ECO:0000259" key="12">
    <source>
        <dbReference type="SMART" id="SM00065"/>
    </source>
</evidence>
<keyword evidence="6 13" id="KW-0418">Kinase</keyword>
<dbReference type="InterPro" id="IPR050640">
    <property type="entry name" value="Bact_2-comp_sensor_kinase"/>
</dbReference>
<dbReference type="GO" id="GO:0016301">
    <property type="term" value="F:kinase activity"/>
    <property type="evidence" value="ECO:0007669"/>
    <property type="project" value="UniProtKB-KW"/>
</dbReference>
<keyword evidence="9" id="KW-0902">Two-component regulatory system</keyword>
<comment type="subcellular location">
    <subcellularLocation>
        <location evidence="1">Cell membrane</location>
        <topology evidence="1">Multi-pass membrane protein</topology>
    </subcellularLocation>
</comment>
<dbReference type="PANTHER" id="PTHR34220">
    <property type="entry name" value="SENSOR HISTIDINE KINASE YPDA"/>
    <property type="match status" value="1"/>
</dbReference>
<dbReference type="EMBL" id="JAHLQK010000001">
    <property type="protein sequence ID" value="MBU5675743.1"/>
    <property type="molecule type" value="Genomic_DNA"/>
</dbReference>
<feature type="transmembrane region" description="Helical" evidence="11">
    <location>
        <begin position="173"/>
        <end position="192"/>
    </location>
</feature>
<gene>
    <name evidence="13" type="ORF">KQI88_04880</name>
</gene>
<protein>
    <submittedName>
        <fullName evidence="13">Sensor histidine kinase</fullName>
    </submittedName>
</protein>
<keyword evidence="3" id="KW-0808">Transferase</keyword>
<organism evidence="13 14">
    <name type="scientific">Alkaliphilus flagellatus</name>
    <dbReference type="NCBI Taxonomy" id="2841507"/>
    <lineage>
        <taxon>Bacteria</taxon>
        <taxon>Bacillati</taxon>
        <taxon>Bacillota</taxon>
        <taxon>Clostridia</taxon>
        <taxon>Peptostreptococcales</taxon>
        <taxon>Natronincolaceae</taxon>
        <taxon>Alkaliphilus</taxon>
    </lineage>
</organism>
<feature type="transmembrane region" description="Helical" evidence="11">
    <location>
        <begin position="7"/>
        <end position="25"/>
    </location>
</feature>
<dbReference type="Pfam" id="PF02518">
    <property type="entry name" value="HATPase_c"/>
    <property type="match status" value="1"/>
</dbReference>
<feature type="domain" description="GAF" evidence="12">
    <location>
        <begin position="226"/>
        <end position="360"/>
    </location>
</feature>
<keyword evidence="4 11" id="KW-0812">Transmembrane</keyword>
<dbReference type="Pfam" id="PF07694">
    <property type="entry name" value="5TM-5TMR_LYT"/>
    <property type="match status" value="1"/>
</dbReference>
<feature type="transmembrane region" description="Helical" evidence="11">
    <location>
        <begin position="75"/>
        <end position="99"/>
    </location>
</feature>
<evidence type="ECO:0000256" key="1">
    <source>
        <dbReference type="ARBA" id="ARBA00004651"/>
    </source>
</evidence>
<evidence type="ECO:0000256" key="3">
    <source>
        <dbReference type="ARBA" id="ARBA00022679"/>
    </source>
</evidence>
<evidence type="ECO:0000313" key="13">
    <source>
        <dbReference type="EMBL" id="MBU5675743.1"/>
    </source>
</evidence>
<evidence type="ECO:0000256" key="2">
    <source>
        <dbReference type="ARBA" id="ARBA00022475"/>
    </source>
</evidence>
<accession>A0ABS6FZR4</accession>
<evidence type="ECO:0000256" key="9">
    <source>
        <dbReference type="ARBA" id="ARBA00023012"/>
    </source>
</evidence>
<evidence type="ECO:0000256" key="8">
    <source>
        <dbReference type="ARBA" id="ARBA00022989"/>
    </source>
</evidence>
<dbReference type="Proteomes" id="UP000779508">
    <property type="component" value="Unassembled WGS sequence"/>
</dbReference>
<feature type="transmembrane region" description="Helical" evidence="11">
    <location>
        <begin position="45"/>
        <end position="63"/>
    </location>
</feature>
<keyword evidence="8 11" id="KW-1133">Transmembrane helix</keyword>
<feature type="transmembrane region" description="Helical" evidence="11">
    <location>
        <begin position="105"/>
        <end position="128"/>
    </location>
</feature>
<feature type="transmembrane region" description="Helical" evidence="11">
    <location>
        <begin position="140"/>
        <end position="161"/>
    </location>
</feature>
<evidence type="ECO:0000256" key="4">
    <source>
        <dbReference type="ARBA" id="ARBA00022692"/>
    </source>
</evidence>
<keyword evidence="10 11" id="KW-0472">Membrane</keyword>
<keyword evidence="7" id="KW-0067">ATP-binding</keyword>
<reference evidence="13 14" key="1">
    <citation type="submission" date="2021-06" db="EMBL/GenBank/DDBJ databases">
        <authorList>
            <person name="Sun Q."/>
            <person name="Li D."/>
        </authorList>
    </citation>
    <scope>NUCLEOTIDE SEQUENCE [LARGE SCALE GENOMIC DNA]</scope>
    <source>
        <strain evidence="13 14">MSJ-5</strain>
    </source>
</reference>
<keyword evidence="5" id="KW-0547">Nucleotide-binding</keyword>
<dbReference type="Pfam" id="PF06580">
    <property type="entry name" value="His_kinase"/>
    <property type="match status" value="1"/>
</dbReference>
<name>A0ABS6FZR4_9FIRM</name>
<dbReference type="Pfam" id="PF13492">
    <property type="entry name" value="GAF_3"/>
    <property type="match status" value="1"/>
</dbReference>
<dbReference type="InterPro" id="IPR003018">
    <property type="entry name" value="GAF"/>
</dbReference>
<evidence type="ECO:0000256" key="10">
    <source>
        <dbReference type="ARBA" id="ARBA00023136"/>
    </source>
</evidence>
<proteinExistence type="predicted"/>
<dbReference type="RefSeq" id="WP_216415196.1">
    <property type="nucleotide sequence ID" value="NZ_JAHLQK010000001.1"/>
</dbReference>
<evidence type="ECO:0000256" key="11">
    <source>
        <dbReference type="SAM" id="Phobius"/>
    </source>
</evidence>
<evidence type="ECO:0000256" key="5">
    <source>
        <dbReference type="ARBA" id="ARBA00022741"/>
    </source>
</evidence>
<dbReference type="InterPro" id="IPR003594">
    <property type="entry name" value="HATPase_dom"/>
</dbReference>
<dbReference type="InterPro" id="IPR011620">
    <property type="entry name" value="Sig_transdc_His_kinase_LytS_TM"/>
</dbReference>
<dbReference type="PANTHER" id="PTHR34220:SF7">
    <property type="entry name" value="SENSOR HISTIDINE KINASE YPDA"/>
    <property type="match status" value="1"/>
</dbReference>
<evidence type="ECO:0000256" key="7">
    <source>
        <dbReference type="ARBA" id="ARBA00022840"/>
    </source>
</evidence>
<keyword evidence="2" id="KW-1003">Cell membrane</keyword>
<dbReference type="InterPro" id="IPR010559">
    <property type="entry name" value="Sig_transdc_His_kin_internal"/>
</dbReference>
<evidence type="ECO:0000256" key="6">
    <source>
        <dbReference type="ARBA" id="ARBA00022777"/>
    </source>
</evidence>
<comment type="caution">
    <text evidence="13">The sequence shown here is derived from an EMBL/GenBank/DDBJ whole genome shotgun (WGS) entry which is preliminary data.</text>
</comment>
<keyword evidence="14" id="KW-1185">Reference proteome</keyword>